<dbReference type="PROSITE" id="PS00292">
    <property type="entry name" value="CYCLINS"/>
    <property type="match status" value="1"/>
</dbReference>
<evidence type="ECO:0000259" key="6">
    <source>
        <dbReference type="SMART" id="SM00385"/>
    </source>
</evidence>
<accession>A0A8G0QY74</accession>
<dbReference type="InterPro" id="IPR004367">
    <property type="entry name" value="Cyclin_C-dom"/>
</dbReference>
<dbReference type="EMBL" id="MZ198072">
    <property type="protein sequence ID" value="QYW07129.1"/>
    <property type="molecule type" value="mRNA"/>
</dbReference>
<keyword evidence="2" id="KW-0132">Cell division</keyword>
<sequence>MDDGSFSGLLCQESDHTFLDEEETFSDLKSQSVADDEYVKMLADKEISFGFKRDKSFVLSQEIECARLDSIAWILKTRASFGFRSKTAYLSVTYLDRFLSRRPIDSEKLWAIKLLSVACLSLAAKMEEVNVPSLTEFQIDEYNFGSSVIQRMELLVLHTLNWRMRSVTPFVFLRYFITKFWNDTPPNDALSRMVALILAAMREINLVDHRPSIIAAAATLVVLDQSLTKNELECKMNSISYGGFLEIEDVLACYIIMQKLDMEKFNTPDSPNLSPTRLRKTSVLDYPTVSSSVHRKRKRLTFDDSDQCIDRPNEKRFC</sequence>
<evidence type="ECO:0000256" key="2">
    <source>
        <dbReference type="ARBA" id="ARBA00022618"/>
    </source>
</evidence>
<dbReference type="AlphaFoldDB" id="A0A8G0QY74"/>
<dbReference type="SUPFAM" id="SSF47954">
    <property type="entry name" value="Cyclin-like"/>
    <property type="match status" value="2"/>
</dbReference>
<feature type="domain" description="Cyclin C-terminal" evidence="7">
    <location>
        <begin position="167"/>
        <end position="295"/>
    </location>
</feature>
<evidence type="ECO:0000259" key="7">
    <source>
        <dbReference type="SMART" id="SM01332"/>
    </source>
</evidence>
<dbReference type="InterPro" id="IPR039361">
    <property type="entry name" value="Cyclin"/>
</dbReference>
<evidence type="ECO:0000256" key="3">
    <source>
        <dbReference type="ARBA" id="ARBA00023127"/>
    </source>
</evidence>
<dbReference type="FunFam" id="1.10.472.10:FF:000069">
    <property type="entry name" value="Cyclin-D5-1"/>
    <property type="match status" value="1"/>
</dbReference>
<comment type="similarity">
    <text evidence="1">Belongs to the cyclin family. Cyclin D subfamily.</text>
</comment>
<dbReference type="SMART" id="SM00385">
    <property type="entry name" value="CYCLIN"/>
    <property type="match status" value="1"/>
</dbReference>
<dbReference type="CDD" id="cd20543">
    <property type="entry name" value="CYCLIN_AtCycD-like_rpt1"/>
    <property type="match status" value="1"/>
</dbReference>
<gene>
    <name evidence="8" type="ORF">Dlo013955</name>
</gene>
<name>A0A8G0QY74_9ROSI</name>
<feature type="domain" description="Cyclin-like" evidence="6">
    <location>
        <begin position="72"/>
        <end position="158"/>
    </location>
</feature>
<dbReference type="CDD" id="cd20544">
    <property type="entry name" value="CYCLIN_AtCycD-like_rpt2"/>
    <property type="match status" value="1"/>
</dbReference>
<organism evidence="8">
    <name type="scientific">Dimocarpus longan</name>
    <dbReference type="NCBI Taxonomy" id="128017"/>
    <lineage>
        <taxon>Eukaryota</taxon>
        <taxon>Viridiplantae</taxon>
        <taxon>Streptophyta</taxon>
        <taxon>Embryophyta</taxon>
        <taxon>Tracheophyta</taxon>
        <taxon>Spermatophyta</taxon>
        <taxon>Magnoliopsida</taxon>
        <taxon>eudicotyledons</taxon>
        <taxon>Gunneridae</taxon>
        <taxon>Pentapetalae</taxon>
        <taxon>rosids</taxon>
        <taxon>malvids</taxon>
        <taxon>Sapindales</taxon>
        <taxon>Sapindaceae</taxon>
        <taxon>Dimocarpus</taxon>
    </lineage>
</organism>
<evidence type="ECO:0000256" key="5">
    <source>
        <dbReference type="RuleBase" id="RU000383"/>
    </source>
</evidence>
<dbReference type="InterPro" id="IPR048258">
    <property type="entry name" value="Cyclins_cyclin-box"/>
</dbReference>
<dbReference type="InterPro" id="IPR036915">
    <property type="entry name" value="Cyclin-like_sf"/>
</dbReference>
<dbReference type="PANTHER" id="PTHR10177">
    <property type="entry name" value="CYCLINS"/>
    <property type="match status" value="1"/>
</dbReference>
<dbReference type="InterPro" id="IPR013763">
    <property type="entry name" value="Cyclin-like_dom"/>
</dbReference>
<proteinExistence type="evidence at transcript level"/>
<dbReference type="InterPro" id="IPR006671">
    <property type="entry name" value="Cyclin_N"/>
</dbReference>
<dbReference type="Pfam" id="PF00134">
    <property type="entry name" value="Cyclin_N"/>
    <property type="match status" value="1"/>
</dbReference>
<evidence type="ECO:0000313" key="8">
    <source>
        <dbReference type="EMBL" id="QYW07129.1"/>
    </source>
</evidence>
<dbReference type="GO" id="GO:0051301">
    <property type="term" value="P:cell division"/>
    <property type="evidence" value="ECO:0007669"/>
    <property type="project" value="UniProtKB-KW"/>
</dbReference>
<evidence type="ECO:0000256" key="4">
    <source>
        <dbReference type="ARBA" id="ARBA00023306"/>
    </source>
</evidence>
<keyword evidence="3 5" id="KW-0195">Cyclin</keyword>
<dbReference type="SMART" id="SM01332">
    <property type="entry name" value="Cyclin_C"/>
    <property type="match status" value="1"/>
</dbReference>
<evidence type="ECO:0000256" key="1">
    <source>
        <dbReference type="ARBA" id="ARBA00009065"/>
    </source>
</evidence>
<reference evidence="8" key="1">
    <citation type="submission" date="2021-05" db="EMBL/GenBank/DDBJ databases">
        <title>Genome-wide identification, expression and functional analysis of core cell cycle genes (CCC) and gene families during early somatic embryogenesis in Dimocarpus longan Lour.</title>
        <authorList>
            <person name="Zhao P."/>
            <person name="Zhang C."/>
            <person name="Lai Z."/>
            <person name="Lin Y."/>
        </authorList>
    </citation>
    <scope>NUCLEOTIDE SEQUENCE</scope>
    <source>
        <tissue evidence="8">Embryonic callus</tissue>
    </source>
</reference>
<keyword evidence="4" id="KW-0131">Cell cycle</keyword>
<dbReference type="Pfam" id="PF02984">
    <property type="entry name" value="Cyclin_C"/>
    <property type="match status" value="1"/>
</dbReference>
<protein>
    <submittedName>
        <fullName evidence="8">Cyclin D5-1</fullName>
    </submittedName>
</protein>
<dbReference type="Gene3D" id="1.10.472.10">
    <property type="entry name" value="Cyclin-like"/>
    <property type="match status" value="2"/>
</dbReference>